<keyword evidence="2" id="KW-1185">Reference proteome</keyword>
<proteinExistence type="predicted"/>
<protein>
    <submittedName>
        <fullName evidence="1">Uncharacterized protein</fullName>
    </submittedName>
</protein>
<accession>A0A317CQ26</accession>
<dbReference type="EMBL" id="QGKM01000002">
    <property type="protein sequence ID" value="PWR00555.1"/>
    <property type="molecule type" value="Genomic_DNA"/>
</dbReference>
<sequence length="106" mass="11965">MTPTQRIQAAAAFQAYNAMETTKQRHLDLMLAIDTRTKKFNLAATEAENAMFKLLLADHNEQVQQFKLESDTLKETHPEAHAAMFQYLGEVHAMLDAFKSSADNAH</sequence>
<reference evidence="1 2" key="1">
    <citation type="submission" date="2018-05" db="EMBL/GenBank/DDBJ databases">
        <title>Leucothrix arctica sp. nov., isolated from Arctic seawater.</title>
        <authorList>
            <person name="Choi A."/>
            <person name="Baek K."/>
        </authorList>
    </citation>
    <scope>NUCLEOTIDE SEQUENCE [LARGE SCALE GENOMIC DNA]</scope>
    <source>
        <strain evidence="1 2">JCM 18388</strain>
    </source>
</reference>
<evidence type="ECO:0000313" key="2">
    <source>
        <dbReference type="Proteomes" id="UP000245539"/>
    </source>
</evidence>
<name>A0A317CQ26_9GAMM</name>
<gene>
    <name evidence="1" type="ORF">DKW60_00630</name>
</gene>
<dbReference type="Proteomes" id="UP000245539">
    <property type="component" value="Unassembled WGS sequence"/>
</dbReference>
<dbReference type="AlphaFoldDB" id="A0A317CQ26"/>
<dbReference type="RefSeq" id="WP_109835730.1">
    <property type="nucleotide sequence ID" value="NZ_QGKM01000002.1"/>
</dbReference>
<comment type="caution">
    <text evidence="1">The sequence shown here is derived from an EMBL/GenBank/DDBJ whole genome shotgun (WGS) entry which is preliminary data.</text>
</comment>
<evidence type="ECO:0000313" key="1">
    <source>
        <dbReference type="EMBL" id="PWR00555.1"/>
    </source>
</evidence>
<organism evidence="1 2">
    <name type="scientific">Leucothrix pacifica</name>
    <dbReference type="NCBI Taxonomy" id="1247513"/>
    <lineage>
        <taxon>Bacteria</taxon>
        <taxon>Pseudomonadati</taxon>
        <taxon>Pseudomonadota</taxon>
        <taxon>Gammaproteobacteria</taxon>
        <taxon>Thiotrichales</taxon>
        <taxon>Thiotrichaceae</taxon>
        <taxon>Leucothrix</taxon>
    </lineage>
</organism>
<dbReference type="OrthoDB" id="9965265at2"/>